<evidence type="ECO:0000256" key="3">
    <source>
        <dbReference type="ARBA" id="ARBA00022679"/>
    </source>
</evidence>
<feature type="binding site" evidence="5">
    <location>
        <begin position="224"/>
        <end position="227"/>
    </location>
    <ligand>
        <name>pyridoxal 5'-phosphate</name>
        <dbReference type="ChEBI" id="CHEBI:597326"/>
    </ligand>
</feature>
<comment type="subunit">
    <text evidence="5">Homodimer.</text>
</comment>
<evidence type="ECO:0000256" key="2">
    <source>
        <dbReference type="ARBA" id="ARBA00022605"/>
    </source>
</evidence>
<keyword evidence="7" id="KW-1185">Reference proteome</keyword>
<dbReference type="SUPFAM" id="SSF53383">
    <property type="entry name" value="PLP-dependent transferases"/>
    <property type="match status" value="1"/>
</dbReference>
<dbReference type="EC" id="2.6.1.11" evidence="5"/>
<dbReference type="PANTHER" id="PTHR11986">
    <property type="entry name" value="AMINOTRANSFERASE CLASS III"/>
    <property type="match status" value="1"/>
</dbReference>
<dbReference type="GO" id="GO:0008483">
    <property type="term" value="F:transaminase activity"/>
    <property type="evidence" value="ECO:0007669"/>
    <property type="project" value="UniProtKB-KW"/>
</dbReference>
<keyword evidence="2 5" id="KW-0028">Amino-acid biosynthesis</keyword>
<protein>
    <recommendedName>
        <fullName evidence="5">Acetylornithine aminotransferase</fullName>
        <shortName evidence="5">ACOAT</shortName>
        <ecNumber evidence="5">2.6.1.11</ecNumber>
    </recommendedName>
</protein>
<dbReference type="InterPro" id="IPR004636">
    <property type="entry name" value="AcOrn/SuccOrn_fam"/>
</dbReference>
<comment type="cofactor">
    <cofactor evidence="5">
        <name>pyridoxal 5'-phosphate</name>
        <dbReference type="ChEBI" id="CHEBI:597326"/>
    </cofactor>
    <text evidence="5">Binds 1 pyridoxal phosphate per subunit.</text>
</comment>
<evidence type="ECO:0000313" key="6">
    <source>
        <dbReference type="EMBL" id="UWX05329.1"/>
    </source>
</evidence>
<dbReference type="Gene3D" id="3.40.640.10">
    <property type="entry name" value="Type I PLP-dependent aspartate aminotransferase-like (Major domain)"/>
    <property type="match status" value="1"/>
</dbReference>
<dbReference type="PROSITE" id="PS00600">
    <property type="entry name" value="AA_TRANSFER_CLASS_3"/>
    <property type="match status" value="1"/>
</dbReference>
<dbReference type="NCBIfam" id="TIGR00707">
    <property type="entry name" value="argD"/>
    <property type="match status" value="1"/>
</dbReference>
<keyword evidence="1 5" id="KW-0032">Aminotransferase</keyword>
<dbReference type="NCBIfam" id="NF002325">
    <property type="entry name" value="PRK01278.1"/>
    <property type="match status" value="1"/>
</dbReference>
<comment type="subcellular location">
    <subcellularLocation>
        <location evidence="5">Cytoplasm</location>
    </subcellularLocation>
</comment>
<dbReference type="Pfam" id="PF00202">
    <property type="entry name" value="Aminotran_3"/>
    <property type="match status" value="1"/>
</dbReference>
<dbReference type="InterPro" id="IPR015422">
    <property type="entry name" value="PyrdxlP-dep_Trfase_small"/>
</dbReference>
<dbReference type="CDD" id="cd00610">
    <property type="entry name" value="OAT_like"/>
    <property type="match status" value="1"/>
</dbReference>
<accession>A0ABY5XZJ9</accession>
<evidence type="ECO:0000313" key="7">
    <source>
        <dbReference type="Proteomes" id="UP001058120"/>
    </source>
</evidence>
<evidence type="ECO:0000256" key="1">
    <source>
        <dbReference type="ARBA" id="ARBA00022576"/>
    </source>
</evidence>
<sequence length="400" mass="44633">MTRFEALKAREEKLLCRTYGRYPVSVSRAKGSKMWDVDGKEYLDLLSGIAVTALGHCNEELAEVIGEQAKKLIHVSNLFYQEEQLDLAERLLKTCHMDKVFFCNSGAEANEAAIKIARRYQQRVKNTERYEIITFSHAFHGRTLATLAATGQEKYLDGFSPRTDGFVQAAWHDIEALKKAVTDKTAAVLIEIIQGEGGVNCLSPEYVEQVQELCRKNGILFMVDEVQAGLCRSGKWWAFQHYDVRPDVITNAKALANGLPLGCMMTTDEIAKAFVPGSHATTFGGGALVTKAGAKVLEIMERDKLAERAEHLGNYLETNIMALKSPWIKEVRGFGLLRGIQLTCSEESAKTLWNSLIEEGIVINLTQGTVLRLLPALTISEQELGHFIQILDKLLKRIEK</sequence>
<dbReference type="EMBL" id="CP065938">
    <property type="protein sequence ID" value="UWX05329.1"/>
    <property type="molecule type" value="Genomic_DNA"/>
</dbReference>
<organism evidence="6 7">
    <name type="scientific">Taurinivorans muris</name>
    <dbReference type="NCBI Taxonomy" id="2787751"/>
    <lineage>
        <taxon>Bacteria</taxon>
        <taxon>Pseudomonadati</taxon>
        <taxon>Thermodesulfobacteriota</taxon>
        <taxon>Desulfovibrionia</taxon>
        <taxon>Desulfovibrionales</taxon>
        <taxon>Desulfovibrionaceae</taxon>
        <taxon>Taurinivorans</taxon>
    </lineage>
</organism>
<feature type="binding site" evidence="5">
    <location>
        <position position="281"/>
    </location>
    <ligand>
        <name>N(2)-acetyl-L-ornithine</name>
        <dbReference type="ChEBI" id="CHEBI:57805"/>
    </ligand>
</feature>
<dbReference type="Gene3D" id="3.90.1150.10">
    <property type="entry name" value="Aspartate Aminotransferase, domain 1"/>
    <property type="match status" value="1"/>
</dbReference>
<keyword evidence="5" id="KW-0963">Cytoplasm</keyword>
<gene>
    <name evidence="5" type="primary">argD</name>
    <name evidence="6" type="ORF">JBF11_07690</name>
</gene>
<evidence type="ECO:0000256" key="4">
    <source>
        <dbReference type="ARBA" id="ARBA00022898"/>
    </source>
</evidence>
<dbReference type="RefSeq" id="WP_334314904.1">
    <property type="nucleotide sequence ID" value="NZ_CP065938.1"/>
</dbReference>
<dbReference type="InterPro" id="IPR005814">
    <property type="entry name" value="Aminotrans_3"/>
</dbReference>
<keyword evidence="5" id="KW-0055">Arginine biosynthesis</keyword>
<comment type="catalytic activity">
    <reaction evidence="5">
        <text>N(2)-acetyl-L-ornithine + 2-oxoglutarate = N-acetyl-L-glutamate 5-semialdehyde + L-glutamate</text>
        <dbReference type="Rhea" id="RHEA:18049"/>
        <dbReference type="ChEBI" id="CHEBI:16810"/>
        <dbReference type="ChEBI" id="CHEBI:29123"/>
        <dbReference type="ChEBI" id="CHEBI:29985"/>
        <dbReference type="ChEBI" id="CHEBI:57805"/>
        <dbReference type="EC" id="2.6.1.11"/>
    </reaction>
</comment>
<proteinExistence type="inferred from homology"/>
<dbReference type="InterPro" id="IPR015421">
    <property type="entry name" value="PyrdxlP-dep_Trfase_major"/>
</dbReference>
<comment type="pathway">
    <text evidence="5">Amino-acid biosynthesis; L-arginine biosynthesis; N(2)-acetyl-L-ornithine from L-glutamate: step 4/4.</text>
</comment>
<dbReference type="InterPro" id="IPR049704">
    <property type="entry name" value="Aminotrans_3_PPA_site"/>
</dbReference>
<dbReference type="HAMAP" id="MF_01107">
    <property type="entry name" value="ArgD_aminotrans_3"/>
    <property type="match status" value="1"/>
</dbReference>
<name>A0ABY5XZJ9_9BACT</name>
<dbReference type="PANTHER" id="PTHR11986:SF79">
    <property type="entry name" value="ACETYLORNITHINE AMINOTRANSFERASE, MITOCHONDRIAL"/>
    <property type="match status" value="1"/>
</dbReference>
<dbReference type="InterPro" id="IPR015424">
    <property type="entry name" value="PyrdxlP-dep_Trfase"/>
</dbReference>
<dbReference type="PIRSF" id="PIRSF000521">
    <property type="entry name" value="Transaminase_4ab_Lys_Orn"/>
    <property type="match status" value="1"/>
</dbReference>
<keyword evidence="3 5" id="KW-0808">Transferase</keyword>
<comment type="miscellaneous">
    <text evidence="5">May also have succinyldiaminopimelate aminotransferase activity, thus carrying out the corresponding step in lysine biosynthesis.</text>
</comment>
<feature type="binding site" evidence="5">
    <location>
        <position position="142"/>
    </location>
    <ligand>
        <name>N(2)-acetyl-L-ornithine</name>
        <dbReference type="ChEBI" id="CHEBI:57805"/>
    </ligand>
</feature>
<feature type="binding site" evidence="5">
    <location>
        <begin position="106"/>
        <end position="107"/>
    </location>
    <ligand>
        <name>pyridoxal 5'-phosphate</name>
        <dbReference type="ChEBI" id="CHEBI:597326"/>
    </ligand>
</feature>
<feature type="modified residue" description="N6-(pyridoxal phosphate)lysine" evidence="5">
    <location>
        <position position="253"/>
    </location>
</feature>
<dbReference type="InterPro" id="IPR050103">
    <property type="entry name" value="Class-III_PLP-dep_AT"/>
</dbReference>
<reference evidence="6" key="1">
    <citation type="submission" date="2020-12" db="EMBL/GenBank/DDBJ databases">
        <title>Taurinivorans muris gen. nov., sp. nov., fundamental and realized metabolic niche of a ubiquitous sulfidogenic bacterium in the murine intestine.</title>
        <authorList>
            <person name="Ye H."/>
            <person name="Hanson B.T."/>
            <person name="Loy A."/>
        </authorList>
    </citation>
    <scope>NUCLEOTIDE SEQUENCE</scope>
    <source>
        <strain evidence="6">LT0009</strain>
    </source>
</reference>
<comment type="similarity">
    <text evidence="5">Belongs to the class-III pyridoxal-phosphate-dependent aminotransferase family. ArgD subfamily.</text>
</comment>
<evidence type="ECO:0000256" key="5">
    <source>
        <dbReference type="HAMAP-Rule" id="MF_01107"/>
    </source>
</evidence>
<feature type="binding site" evidence="5">
    <location>
        <position position="139"/>
    </location>
    <ligand>
        <name>pyridoxal 5'-phosphate</name>
        <dbReference type="ChEBI" id="CHEBI:597326"/>
    </ligand>
</feature>
<keyword evidence="4 5" id="KW-0663">Pyridoxal phosphate</keyword>
<dbReference type="Proteomes" id="UP001058120">
    <property type="component" value="Chromosome"/>
</dbReference>
<feature type="binding site" evidence="5">
    <location>
        <position position="282"/>
    </location>
    <ligand>
        <name>pyridoxal 5'-phosphate</name>
        <dbReference type="ChEBI" id="CHEBI:597326"/>
    </ligand>
</feature>